<feature type="compositionally biased region" description="Low complexity" evidence="1">
    <location>
        <begin position="370"/>
        <end position="380"/>
    </location>
</feature>
<accession>A0A518DHU5</accession>
<keyword evidence="2" id="KW-0472">Membrane</keyword>
<dbReference type="AlphaFoldDB" id="A0A518DHU5"/>
<sequence>MRPPRDELREVDWPSVLPWLLLVRALQGTLRGRVLALGWVASLMVVAGVWAGDALLGPPAEPAAQVVEAAPFPAHLVSNAASGLAGAWWAFVEPFWRVANHAASLREVLIGVWRIIVWSLFGLAISRITALWLTRFESPDPLAAFRYAVARWPSAASAPLMCLAGVVLIAAPVLLAGLLLGVAWLAPLVALGWPALLVWSLLVGVMAIGLMIGWPLMSASLAVEDADAFDAVSCAYGYVYQRPLRLLWYVAFAAILGVIGGVLIELLAMAPAWTQSLLSFTGPSTYASQDARPVAIVPFWKDAYLLLIRSYYHAYLFTSATAIYLLLRRDIDGRQLDEVSLEEDPLDAAAIDGAAAEGMVSDVIEDIADAGDAGDNVPGDDGPGNDGGDRA</sequence>
<evidence type="ECO:0000313" key="3">
    <source>
        <dbReference type="EMBL" id="QDU91036.1"/>
    </source>
</evidence>
<dbReference type="Proteomes" id="UP000317429">
    <property type="component" value="Chromosome"/>
</dbReference>
<feature type="region of interest" description="Disordered" evidence="1">
    <location>
        <begin position="369"/>
        <end position="391"/>
    </location>
</feature>
<feature type="transmembrane region" description="Helical" evidence="2">
    <location>
        <begin position="115"/>
        <end position="134"/>
    </location>
</feature>
<dbReference type="KEGG" id="pnd:Pla175_44530"/>
<gene>
    <name evidence="3" type="ORF">Pla175_44530</name>
</gene>
<keyword evidence="4" id="KW-1185">Reference proteome</keyword>
<protein>
    <submittedName>
        <fullName evidence="3">Uncharacterized protein</fullName>
    </submittedName>
</protein>
<feature type="transmembrane region" description="Helical" evidence="2">
    <location>
        <begin position="310"/>
        <end position="327"/>
    </location>
</feature>
<evidence type="ECO:0000256" key="2">
    <source>
        <dbReference type="SAM" id="Phobius"/>
    </source>
</evidence>
<dbReference type="OrthoDB" id="260428at2"/>
<reference evidence="3 4" key="1">
    <citation type="submission" date="2019-02" db="EMBL/GenBank/DDBJ databases">
        <title>Deep-cultivation of Planctomycetes and their phenomic and genomic characterization uncovers novel biology.</title>
        <authorList>
            <person name="Wiegand S."/>
            <person name="Jogler M."/>
            <person name="Boedeker C."/>
            <person name="Pinto D."/>
            <person name="Vollmers J."/>
            <person name="Rivas-Marin E."/>
            <person name="Kohn T."/>
            <person name="Peeters S.H."/>
            <person name="Heuer A."/>
            <person name="Rast P."/>
            <person name="Oberbeckmann S."/>
            <person name="Bunk B."/>
            <person name="Jeske O."/>
            <person name="Meyerdierks A."/>
            <person name="Storesund J.E."/>
            <person name="Kallscheuer N."/>
            <person name="Luecker S."/>
            <person name="Lage O.M."/>
            <person name="Pohl T."/>
            <person name="Merkel B.J."/>
            <person name="Hornburger P."/>
            <person name="Mueller R.-W."/>
            <person name="Bruemmer F."/>
            <person name="Labrenz M."/>
            <person name="Spormann A.M."/>
            <person name="Op den Camp H."/>
            <person name="Overmann J."/>
            <person name="Amann R."/>
            <person name="Jetten M.S.M."/>
            <person name="Mascher T."/>
            <person name="Medema M.H."/>
            <person name="Devos D.P."/>
            <person name="Kaster A.-K."/>
            <person name="Ovreas L."/>
            <person name="Rohde M."/>
            <person name="Galperin M.Y."/>
            <person name="Jogler C."/>
        </authorList>
    </citation>
    <scope>NUCLEOTIDE SEQUENCE [LARGE SCALE GENOMIC DNA]</scope>
    <source>
        <strain evidence="3 4">Pla175</strain>
    </source>
</reference>
<organism evidence="3 4">
    <name type="scientific">Pirellulimonas nuda</name>
    <dbReference type="NCBI Taxonomy" id="2528009"/>
    <lineage>
        <taxon>Bacteria</taxon>
        <taxon>Pseudomonadati</taxon>
        <taxon>Planctomycetota</taxon>
        <taxon>Planctomycetia</taxon>
        <taxon>Pirellulales</taxon>
        <taxon>Lacipirellulaceae</taxon>
        <taxon>Pirellulimonas</taxon>
    </lineage>
</organism>
<evidence type="ECO:0000313" key="4">
    <source>
        <dbReference type="Proteomes" id="UP000317429"/>
    </source>
</evidence>
<feature type="transmembrane region" description="Helical" evidence="2">
    <location>
        <begin position="155"/>
        <end position="185"/>
    </location>
</feature>
<dbReference type="RefSeq" id="WP_145290712.1">
    <property type="nucleotide sequence ID" value="NZ_CP036291.1"/>
</dbReference>
<feature type="transmembrane region" description="Helical" evidence="2">
    <location>
        <begin position="246"/>
        <end position="270"/>
    </location>
</feature>
<proteinExistence type="predicted"/>
<feature type="transmembrane region" description="Helical" evidence="2">
    <location>
        <begin position="34"/>
        <end position="52"/>
    </location>
</feature>
<evidence type="ECO:0000256" key="1">
    <source>
        <dbReference type="SAM" id="MobiDB-lite"/>
    </source>
</evidence>
<feature type="transmembrane region" description="Helical" evidence="2">
    <location>
        <begin position="191"/>
        <end position="212"/>
    </location>
</feature>
<keyword evidence="2" id="KW-0812">Transmembrane</keyword>
<dbReference type="EMBL" id="CP036291">
    <property type="protein sequence ID" value="QDU91036.1"/>
    <property type="molecule type" value="Genomic_DNA"/>
</dbReference>
<name>A0A518DHU5_9BACT</name>
<keyword evidence="2" id="KW-1133">Transmembrane helix</keyword>
<feature type="compositionally biased region" description="Gly residues" evidence="1">
    <location>
        <begin position="381"/>
        <end position="391"/>
    </location>
</feature>